<dbReference type="Pfam" id="PF20146">
    <property type="entry name" value="NRF"/>
    <property type="match status" value="1"/>
</dbReference>
<reference evidence="3 4" key="1">
    <citation type="submission" date="2020-06" db="EMBL/GenBank/DDBJ databases">
        <authorList>
            <person name="Li R."/>
            <person name="Bekaert M."/>
        </authorList>
    </citation>
    <scope>NUCLEOTIDE SEQUENCE [LARGE SCALE GENOMIC DNA]</scope>
    <source>
        <strain evidence="4">wild</strain>
    </source>
</reference>
<dbReference type="Proteomes" id="UP000507470">
    <property type="component" value="Unassembled WGS sequence"/>
</dbReference>
<dbReference type="PANTHER" id="PTHR11161">
    <property type="entry name" value="O-ACYLTRANSFERASE"/>
    <property type="match status" value="1"/>
</dbReference>
<protein>
    <recommendedName>
        <fullName evidence="2">Nose resistant-to-fluoxetine protein N-terminal domain-containing protein</fullName>
    </recommendedName>
</protein>
<feature type="transmembrane region" description="Helical" evidence="1">
    <location>
        <begin position="178"/>
        <end position="196"/>
    </location>
</feature>
<gene>
    <name evidence="3" type="ORF">MCOR_39017</name>
</gene>
<feature type="transmembrane region" description="Helical" evidence="1">
    <location>
        <begin position="208"/>
        <end position="230"/>
    </location>
</feature>
<evidence type="ECO:0000313" key="3">
    <source>
        <dbReference type="EMBL" id="CAC5405310.1"/>
    </source>
</evidence>
<sequence length="244" mass="27416">MGKLREGVMHGQLNLVGSFDECVDIQAQIKKGTILGNRTKETASSFGTRYCRVSMDIPSSVLPIDTKGVPVHLTWGACVPDSCHSRDISGLFKLENIVEATEMMKRFTFQAVIAGGFSVDTFYMIRLTPMYMMVIMVYGCLMKYFGDGPLWPEAVKTADDCVVDSLLSWKGLIPLSRLSYAAYLVHPIMMMIHVYSKRALVYISDYEIIYLFLGHTCFTFMVAFVVSISFEAPFMALEKIIMGR</sequence>
<dbReference type="InterPro" id="IPR006621">
    <property type="entry name" value="Nose-resist-to-fluoxetine_N"/>
</dbReference>
<keyword evidence="1" id="KW-0472">Membrane</keyword>
<accession>A0A6J8DE07</accession>
<keyword evidence="1" id="KW-1133">Transmembrane helix</keyword>
<dbReference type="AlphaFoldDB" id="A0A6J8DE07"/>
<evidence type="ECO:0000259" key="2">
    <source>
        <dbReference type="Pfam" id="PF20146"/>
    </source>
</evidence>
<dbReference type="PANTHER" id="PTHR11161:SF0">
    <property type="entry name" value="O-ACYLTRANSFERASE LIKE PROTEIN"/>
    <property type="match status" value="1"/>
</dbReference>
<keyword evidence="1" id="KW-0812">Transmembrane</keyword>
<name>A0A6J8DE07_MYTCO</name>
<evidence type="ECO:0000256" key="1">
    <source>
        <dbReference type="SAM" id="Phobius"/>
    </source>
</evidence>
<dbReference type="InterPro" id="IPR052728">
    <property type="entry name" value="O2_lipid_transport_reg"/>
</dbReference>
<keyword evidence="4" id="KW-1185">Reference proteome</keyword>
<dbReference type="EMBL" id="CACVKT020007119">
    <property type="protein sequence ID" value="CAC5405310.1"/>
    <property type="molecule type" value="Genomic_DNA"/>
</dbReference>
<evidence type="ECO:0000313" key="4">
    <source>
        <dbReference type="Proteomes" id="UP000507470"/>
    </source>
</evidence>
<proteinExistence type="predicted"/>
<dbReference type="OrthoDB" id="207378at2759"/>
<organism evidence="3 4">
    <name type="scientific">Mytilus coruscus</name>
    <name type="common">Sea mussel</name>
    <dbReference type="NCBI Taxonomy" id="42192"/>
    <lineage>
        <taxon>Eukaryota</taxon>
        <taxon>Metazoa</taxon>
        <taxon>Spiralia</taxon>
        <taxon>Lophotrochozoa</taxon>
        <taxon>Mollusca</taxon>
        <taxon>Bivalvia</taxon>
        <taxon>Autobranchia</taxon>
        <taxon>Pteriomorphia</taxon>
        <taxon>Mytilida</taxon>
        <taxon>Mytiloidea</taxon>
        <taxon>Mytilidae</taxon>
        <taxon>Mytilinae</taxon>
        <taxon>Mytilus</taxon>
    </lineage>
</organism>
<feature type="domain" description="Nose resistant-to-fluoxetine protein N-terminal" evidence="2">
    <location>
        <begin position="1"/>
        <end position="90"/>
    </location>
</feature>